<feature type="compositionally biased region" description="Acidic residues" evidence="1">
    <location>
        <begin position="260"/>
        <end position="275"/>
    </location>
</feature>
<feature type="compositionally biased region" description="Basic and acidic residues" evidence="1">
    <location>
        <begin position="248"/>
        <end position="259"/>
    </location>
</feature>
<feature type="compositionally biased region" description="Low complexity" evidence="1">
    <location>
        <begin position="89"/>
        <end position="99"/>
    </location>
</feature>
<dbReference type="Proteomes" id="UP000011523">
    <property type="component" value="Unassembled WGS sequence"/>
</dbReference>
<feature type="compositionally biased region" description="Acidic residues" evidence="1">
    <location>
        <begin position="293"/>
        <end position="306"/>
    </location>
</feature>
<comment type="caution">
    <text evidence="2">The sequence shown here is derived from an EMBL/GenBank/DDBJ whole genome shotgun (WGS) entry which is preliminary data.</text>
</comment>
<name>M0DSF0_9EURY</name>
<feature type="compositionally biased region" description="Acidic residues" evidence="1">
    <location>
        <begin position="132"/>
        <end position="146"/>
    </location>
</feature>
<evidence type="ECO:0000256" key="1">
    <source>
        <dbReference type="SAM" id="MobiDB-lite"/>
    </source>
</evidence>
<organism evidence="2 3">
    <name type="scientific">Halorubrum tebenquichense DSM 14210</name>
    <dbReference type="NCBI Taxonomy" id="1227485"/>
    <lineage>
        <taxon>Archaea</taxon>
        <taxon>Methanobacteriati</taxon>
        <taxon>Methanobacteriota</taxon>
        <taxon>Stenosarchaea group</taxon>
        <taxon>Halobacteria</taxon>
        <taxon>Halobacteriales</taxon>
        <taxon>Haloferacaceae</taxon>
        <taxon>Halorubrum</taxon>
    </lineage>
</organism>
<dbReference type="RefSeq" id="WP_006629225.1">
    <property type="nucleotide sequence ID" value="NZ_AOJD01000045.1"/>
</dbReference>
<feature type="compositionally biased region" description="Basic and acidic residues" evidence="1">
    <location>
        <begin position="10"/>
        <end position="21"/>
    </location>
</feature>
<dbReference type="OrthoDB" id="205650at2157"/>
<gene>
    <name evidence="2" type="ORF">C472_07719</name>
</gene>
<evidence type="ECO:0000313" key="3">
    <source>
        <dbReference type="Proteomes" id="UP000011523"/>
    </source>
</evidence>
<feature type="compositionally biased region" description="Acidic residues" evidence="1">
    <location>
        <begin position="178"/>
        <end position="187"/>
    </location>
</feature>
<protein>
    <submittedName>
        <fullName evidence="2">Uncharacterized protein</fullName>
    </submittedName>
</protein>
<feature type="compositionally biased region" description="Basic and acidic residues" evidence="1">
    <location>
        <begin position="165"/>
        <end position="174"/>
    </location>
</feature>
<dbReference type="AlphaFoldDB" id="M0DSF0"/>
<dbReference type="Pfam" id="PF23373">
    <property type="entry name" value="DUF7093"/>
    <property type="match status" value="1"/>
</dbReference>
<feature type="compositionally biased region" description="Gly residues" evidence="1">
    <location>
        <begin position="77"/>
        <end position="88"/>
    </location>
</feature>
<dbReference type="InterPro" id="IPR055519">
    <property type="entry name" value="DUF7093"/>
</dbReference>
<keyword evidence="3" id="KW-1185">Reference proteome</keyword>
<accession>M0DSF0</accession>
<dbReference type="PATRIC" id="fig|1227485.3.peg.1488"/>
<feature type="compositionally biased region" description="Acidic residues" evidence="1">
    <location>
        <begin position="212"/>
        <end position="230"/>
    </location>
</feature>
<dbReference type="EMBL" id="AOJD01000045">
    <property type="protein sequence ID" value="ELZ37602.1"/>
    <property type="molecule type" value="Genomic_DNA"/>
</dbReference>
<feature type="compositionally biased region" description="Low complexity" evidence="1">
    <location>
        <begin position="188"/>
        <end position="201"/>
    </location>
</feature>
<reference evidence="2 3" key="1">
    <citation type="journal article" date="2014" name="PLoS Genet.">
        <title>Phylogenetically driven sequencing of extremely halophilic archaea reveals strategies for static and dynamic osmo-response.</title>
        <authorList>
            <person name="Becker E.A."/>
            <person name="Seitzer P.M."/>
            <person name="Tritt A."/>
            <person name="Larsen D."/>
            <person name="Krusor M."/>
            <person name="Yao A.I."/>
            <person name="Wu D."/>
            <person name="Madern D."/>
            <person name="Eisen J.A."/>
            <person name="Darling A.E."/>
            <person name="Facciotti M.T."/>
        </authorList>
    </citation>
    <scope>NUCLEOTIDE SEQUENCE [LARGE SCALE GENOMIC DNA]</scope>
    <source>
        <strain evidence="2 3">DSM 14210</strain>
    </source>
</reference>
<feature type="region of interest" description="Disordered" evidence="1">
    <location>
        <begin position="48"/>
        <end position="335"/>
    </location>
</feature>
<feature type="region of interest" description="Disordered" evidence="1">
    <location>
        <begin position="1"/>
        <end position="25"/>
    </location>
</feature>
<proteinExistence type="predicted"/>
<evidence type="ECO:0000313" key="2">
    <source>
        <dbReference type="EMBL" id="ELZ37602.1"/>
    </source>
</evidence>
<sequence>MGLRCLLGHDFGEPELRREREEDGDEVVTTVKEVKTCARCGETQIVSENTEVTTMEQLADEAAANAAGGTDPTSGAGPSGGTDRGTAGGPSATPGGSDAPEADADGVGAGGASGGDGITLDEEPGAGSDDAVILDEEPSGDGETESAETGAEPGAVDAGAPGRSDAADDPRPSRGPDPADEEAELLDAGDSPAAGGSAAVDADPEAASGGDADAETDDGVILDGEEESPDDRERGAWPSVDEGDAEGDDRTAWPDHGGEDEGFSAEVGEGGEADVEFGGGLTPEATAERDAESAETEYVEAPDDAEGVSFDADGEGGTGITRGESPNLETAGEDEPTEYYCPECGMVRAADGSSMRAGDICPECKRGYVDERPR</sequence>
<feature type="compositionally biased region" description="Gly residues" evidence="1">
    <location>
        <begin position="107"/>
        <end position="117"/>
    </location>
</feature>